<accession>A0A2P6VQW0</accession>
<proteinExistence type="predicted"/>
<dbReference type="EMBL" id="LHPF02000001">
    <property type="protein sequence ID" value="PSC76486.1"/>
    <property type="molecule type" value="Genomic_DNA"/>
</dbReference>
<gene>
    <name evidence="1" type="ORF">C2E20_0012</name>
</gene>
<reference evidence="1 2" key="1">
    <citation type="journal article" date="2018" name="Plant J.">
        <title>Genome sequences of Chlorella sorokiniana UTEX 1602 and Micractinium conductrix SAG 241.80: implications to maltose excretion by a green alga.</title>
        <authorList>
            <person name="Arriola M.B."/>
            <person name="Velmurugan N."/>
            <person name="Zhang Y."/>
            <person name="Plunkett M.H."/>
            <person name="Hondzo H."/>
            <person name="Barney B.M."/>
        </authorList>
    </citation>
    <scope>NUCLEOTIDE SEQUENCE [LARGE SCALE GENOMIC DNA]</scope>
    <source>
        <strain evidence="1 2">SAG 241.80</strain>
    </source>
</reference>
<dbReference type="Proteomes" id="UP000239649">
    <property type="component" value="Unassembled WGS sequence"/>
</dbReference>
<organism evidence="1 2">
    <name type="scientific">Micractinium conductrix</name>
    <dbReference type="NCBI Taxonomy" id="554055"/>
    <lineage>
        <taxon>Eukaryota</taxon>
        <taxon>Viridiplantae</taxon>
        <taxon>Chlorophyta</taxon>
        <taxon>core chlorophytes</taxon>
        <taxon>Trebouxiophyceae</taxon>
        <taxon>Chlorellales</taxon>
        <taxon>Chlorellaceae</taxon>
        <taxon>Chlorella clade</taxon>
        <taxon>Micractinium</taxon>
    </lineage>
</organism>
<protein>
    <submittedName>
        <fullName evidence="1">Uncharacterized protein</fullName>
    </submittedName>
</protein>
<sequence>MGLDALAAALKACTGAIKPWQGGQGGNDFPPGAILSESGVWFAVGRPSPEALSGSPYENVLRFLEQTLGGVEIVFEGERSLAKVVRMSKKQRVSLLEAGPGNGAMGYDRLRGEAPARIKFVESRGFRTVEADVKLDWKVMEHIVSDMVGILVEGRNFDADTLAAAGWASLELKIRIPYLFLDRDDDGQWQLYEVDYRHWACTSTAEGGMGLTCDEDEKLCYQAISNFLKSDWEGVDGRFSPLGGKLLLRRMRTVFREMGPRRFFRDKYEDLALPDRLAAFAAVLQGSFTSDRRGTFVANFAGALATLVAQACPVKGPKGQWRTVLPTGLPQQQLDPILAALTRTGDYEERWAAAYAAAQAAQQRDAERSVQLWDEATRLVQAKLPGAAAAIAEVAEQAAPYLPPKFHALLQPAPLGAMLLAKGAGLTQDAAGMLMSMPEKVARCIVLQHSYPALVEAVQLSPALAVAVAHELGVQQVASQGAYDPQALLLLAEWLSKQLYPGEAAAQHISAGFAAVSRSMPADVQQEQNHPRAKVASMAGVVLRKLCRFAVRPLGQDVGVAGNHIAAACSGYHSWVPDIFSEEAAAAVEAAARAAGRQARSVRTVEDRVGEAEALVAGLYLASAHLFAPGFERQLELASAAQAATVNGGRPTSGSPQWVDERTIAAAAVWKFAQRSPQSVCREFLSSEEWQALEGTAEKHSWMTEPLQPPSAPAAAAVAAERRAAGRPEAPFEWRTMPELLDRIRCVLSAAYPSSAAHFEPQLAAAALYLAQHPAFQVTRCTSAVGLAGALAYRLSGEFKRTISEDLDGVVPGGSIARAKALIIGNANRRGNSESGTAWFLLGGAQESAAAKASMARDRQAAAAARAAAAAAAAADAPAGGE</sequence>
<keyword evidence="2" id="KW-1185">Reference proteome</keyword>
<name>A0A2P6VQW0_9CHLO</name>
<comment type="caution">
    <text evidence="1">The sequence shown here is derived from an EMBL/GenBank/DDBJ whole genome shotgun (WGS) entry which is preliminary data.</text>
</comment>
<dbReference type="AlphaFoldDB" id="A0A2P6VQW0"/>
<evidence type="ECO:0000313" key="1">
    <source>
        <dbReference type="EMBL" id="PSC76486.1"/>
    </source>
</evidence>
<evidence type="ECO:0000313" key="2">
    <source>
        <dbReference type="Proteomes" id="UP000239649"/>
    </source>
</evidence>